<gene>
    <name evidence="2" type="ORF">GCM10023185_29350</name>
</gene>
<evidence type="ECO:0000313" key="3">
    <source>
        <dbReference type="Proteomes" id="UP001501153"/>
    </source>
</evidence>
<protein>
    <recommendedName>
        <fullName evidence="4">SRPBCC family protein</fullName>
    </recommendedName>
</protein>
<dbReference type="Pfam" id="PF10604">
    <property type="entry name" value="Polyketide_cyc2"/>
    <property type="match status" value="1"/>
</dbReference>
<evidence type="ECO:0008006" key="4">
    <source>
        <dbReference type="Google" id="ProtNLM"/>
    </source>
</evidence>
<dbReference type="SUPFAM" id="SSF55961">
    <property type="entry name" value="Bet v1-like"/>
    <property type="match status" value="1"/>
</dbReference>
<sequence>MQTNSPTSPIITARRSIIINAPLAAVFAFAADLRNDAQWRAEVHGTELSTPQPLPGSVATEDAFLSAKVPHSIKRLLYLRYDDGQLMRCTTEAGDPNWLSMERRFQRVGTQATRLEYALEFERKVVDEAMGFAPPLWFLRWYTNWMMGRYLRKLKGLLEAEQKTAVPAASLQRAG</sequence>
<dbReference type="EMBL" id="BAABGZ010000062">
    <property type="protein sequence ID" value="GAA4361940.1"/>
    <property type="molecule type" value="Genomic_DNA"/>
</dbReference>
<evidence type="ECO:0000256" key="1">
    <source>
        <dbReference type="SAM" id="SignalP"/>
    </source>
</evidence>
<accession>A0ABP8IL03</accession>
<dbReference type="Gene3D" id="3.30.530.20">
    <property type="match status" value="1"/>
</dbReference>
<name>A0ABP8IL03_9BACT</name>
<dbReference type="InterPro" id="IPR019587">
    <property type="entry name" value="Polyketide_cyclase/dehydratase"/>
</dbReference>
<feature type="chain" id="PRO_5047438122" description="SRPBCC family protein" evidence="1">
    <location>
        <begin position="31"/>
        <end position="175"/>
    </location>
</feature>
<dbReference type="RefSeq" id="WP_345236844.1">
    <property type="nucleotide sequence ID" value="NZ_BAABGZ010000062.1"/>
</dbReference>
<evidence type="ECO:0000313" key="2">
    <source>
        <dbReference type="EMBL" id="GAA4361940.1"/>
    </source>
</evidence>
<dbReference type="Proteomes" id="UP001501153">
    <property type="component" value="Unassembled WGS sequence"/>
</dbReference>
<proteinExistence type="predicted"/>
<feature type="signal peptide" evidence="1">
    <location>
        <begin position="1"/>
        <end position="30"/>
    </location>
</feature>
<reference evidence="3" key="1">
    <citation type="journal article" date="2019" name="Int. J. Syst. Evol. Microbiol.">
        <title>The Global Catalogue of Microorganisms (GCM) 10K type strain sequencing project: providing services to taxonomists for standard genome sequencing and annotation.</title>
        <authorList>
            <consortium name="The Broad Institute Genomics Platform"/>
            <consortium name="The Broad Institute Genome Sequencing Center for Infectious Disease"/>
            <person name="Wu L."/>
            <person name="Ma J."/>
        </authorList>
    </citation>
    <scope>NUCLEOTIDE SEQUENCE [LARGE SCALE GENOMIC DNA]</scope>
    <source>
        <strain evidence="3">JCM 17923</strain>
    </source>
</reference>
<comment type="caution">
    <text evidence="2">The sequence shown here is derived from an EMBL/GenBank/DDBJ whole genome shotgun (WGS) entry which is preliminary data.</text>
</comment>
<keyword evidence="3" id="KW-1185">Reference proteome</keyword>
<dbReference type="InterPro" id="IPR023393">
    <property type="entry name" value="START-like_dom_sf"/>
</dbReference>
<organism evidence="2 3">
    <name type="scientific">Hymenobacter saemangeumensis</name>
    <dbReference type="NCBI Taxonomy" id="1084522"/>
    <lineage>
        <taxon>Bacteria</taxon>
        <taxon>Pseudomonadati</taxon>
        <taxon>Bacteroidota</taxon>
        <taxon>Cytophagia</taxon>
        <taxon>Cytophagales</taxon>
        <taxon>Hymenobacteraceae</taxon>
        <taxon>Hymenobacter</taxon>
    </lineage>
</organism>
<keyword evidence="1" id="KW-0732">Signal</keyword>